<name>A0A1M7YPZ1_9VIBR</name>
<keyword evidence="2" id="KW-1185">Reference proteome</keyword>
<sequence length="172" mass="19275">MNRIICGFSLLEVMLTITLFSVLLAIAVPQYHSRMMTEEIKNAVSEAEGIILSAKSLALSAGKPLWIDIRTSETGNKRRIWRVILHRNKQFSPQDIIREITGSYYPDVVLMSGLTTQQIRIDHLTGRPGANGYLQFFLRQSPEQMVKVLISYGAGRVRTCGVGEVHYGFSAC</sequence>
<evidence type="ECO:0000313" key="1">
    <source>
        <dbReference type="EMBL" id="SHO54680.1"/>
    </source>
</evidence>
<organism evidence="1 2">
    <name type="scientific">Vibrio quintilis</name>
    <dbReference type="NCBI Taxonomy" id="1117707"/>
    <lineage>
        <taxon>Bacteria</taxon>
        <taxon>Pseudomonadati</taxon>
        <taxon>Pseudomonadota</taxon>
        <taxon>Gammaproteobacteria</taxon>
        <taxon>Vibrionales</taxon>
        <taxon>Vibrionaceae</taxon>
        <taxon>Vibrio</taxon>
    </lineage>
</organism>
<dbReference type="Pfam" id="PF07963">
    <property type="entry name" value="N_methyl"/>
    <property type="match status" value="1"/>
</dbReference>
<dbReference type="SUPFAM" id="SSF54523">
    <property type="entry name" value="Pili subunits"/>
    <property type="match status" value="1"/>
</dbReference>
<gene>
    <name evidence="1" type="ORF">VQ7734_00396</name>
</gene>
<dbReference type="Proteomes" id="UP000184600">
    <property type="component" value="Unassembled WGS sequence"/>
</dbReference>
<dbReference type="PIRSF" id="PIRSF024622">
    <property type="entry name" value="Tfp_FimT"/>
    <property type="match status" value="1"/>
</dbReference>
<dbReference type="EMBL" id="FRFG01000007">
    <property type="protein sequence ID" value="SHO54680.1"/>
    <property type="molecule type" value="Genomic_DNA"/>
</dbReference>
<dbReference type="RefSeq" id="WP_073579596.1">
    <property type="nucleotide sequence ID" value="NZ_AP024897.1"/>
</dbReference>
<dbReference type="Gene3D" id="3.30.700.10">
    <property type="entry name" value="Glycoprotein, Type 4 Pilin"/>
    <property type="match status" value="1"/>
</dbReference>
<dbReference type="AlphaFoldDB" id="A0A1M7YPZ1"/>
<dbReference type="InterPro" id="IPR012902">
    <property type="entry name" value="N_methyl_site"/>
</dbReference>
<dbReference type="STRING" id="1117707.VQ7734_00396"/>
<protein>
    <recommendedName>
        <fullName evidence="3">Type II transport protein GspH</fullName>
    </recommendedName>
</protein>
<accession>A0A1M7YPZ1</accession>
<proteinExistence type="predicted"/>
<evidence type="ECO:0008006" key="3">
    <source>
        <dbReference type="Google" id="ProtNLM"/>
    </source>
</evidence>
<dbReference type="InterPro" id="IPR045584">
    <property type="entry name" value="Pilin-like"/>
</dbReference>
<reference evidence="2" key="1">
    <citation type="submission" date="2016-12" db="EMBL/GenBank/DDBJ databases">
        <authorList>
            <person name="Rodrigo-Torres L."/>
            <person name="Arahal R.D."/>
            <person name="Lucena T."/>
        </authorList>
    </citation>
    <scope>NUCLEOTIDE SEQUENCE [LARGE SCALE GENOMIC DNA]</scope>
</reference>
<dbReference type="InterPro" id="IPR016824">
    <property type="entry name" value="Tfp-pilus_assembly_FimT"/>
</dbReference>
<evidence type="ECO:0000313" key="2">
    <source>
        <dbReference type="Proteomes" id="UP000184600"/>
    </source>
</evidence>
<dbReference type="NCBIfam" id="TIGR02532">
    <property type="entry name" value="IV_pilin_GFxxxE"/>
    <property type="match status" value="1"/>
</dbReference>
<dbReference type="OrthoDB" id="5871678at2"/>